<protein>
    <submittedName>
        <fullName evidence="2">Phosphotransferase family protein</fullName>
    </submittedName>
</protein>
<gene>
    <name evidence="2" type="ORF">L5G33_02445</name>
</gene>
<sequence length="332" mass="35546">MDDVLEEMWPRVAKELSTACPGVRLVGLDPLTGGASSLTYIARLDGADDVVVKVAPPGFEPVRNRDVLRQAALMRALTDHGGVRVPGVVFAGAGGGLDSPPFFAMDLVPGRCEEPVLQPVGERAVPAEVEARAYDAAVAMAELHAVRPGDLNMEGEARVGIRDEIERWTRAFETVPADLQGDFQKCAELLEASIPLAMEPVVNHGDYRLGNTLCSGGRVTAIIDWEIWSLGDPRIDLTWLTFFTDEAGHPAAEPGAPVGTPTKAELIAAYETAAGVSLADMDWFDALTKYKEAAATALLLKRGRRGGAMPPAMRRMVDGVPRLLDEVRAVLA</sequence>
<dbReference type="SUPFAM" id="SSF56112">
    <property type="entry name" value="Protein kinase-like (PK-like)"/>
    <property type="match status" value="1"/>
</dbReference>
<proteinExistence type="predicted"/>
<dbReference type="EMBL" id="JAKKOR010000001">
    <property type="protein sequence ID" value="MCF8587325.1"/>
    <property type="molecule type" value="Genomic_DNA"/>
</dbReference>
<dbReference type="InterPro" id="IPR002575">
    <property type="entry name" value="Aminoglycoside_PTrfase"/>
</dbReference>
<dbReference type="CDD" id="cd05154">
    <property type="entry name" value="ACAD10_11_N-like"/>
    <property type="match status" value="1"/>
</dbReference>
<dbReference type="Gene3D" id="3.30.200.20">
    <property type="entry name" value="Phosphorylase Kinase, domain 1"/>
    <property type="match status" value="1"/>
</dbReference>
<dbReference type="PANTHER" id="PTHR21310">
    <property type="entry name" value="AMINOGLYCOSIDE PHOSPHOTRANSFERASE-RELATED-RELATED"/>
    <property type="match status" value="1"/>
</dbReference>
<dbReference type="Proteomes" id="UP001200110">
    <property type="component" value="Unassembled WGS sequence"/>
</dbReference>
<dbReference type="InterPro" id="IPR051678">
    <property type="entry name" value="AGP_Transferase"/>
</dbReference>
<dbReference type="Pfam" id="PF01636">
    <property type="entry name" value="APH"/>
    <property type="match status" value="1"/>
</dbReference>
<evidence type="ECO:0000313" key="3">
    <source>
        <dbReference type="Proteomes" id="UP001200110"/>
    </source>
</evidence>
<dbReference type="InterPro" id="IPR011009">
    <property type="entry name" value="Kinase-like_dom_sf"/>
</dbReference>
<dbReference type="RefSeq" id="WP_236996542.1">
    <property type="nucleotide sequence ID" value="NZ_JAKKOR010000001.1"/>
</dbReference>
<comment type="caution">
    <text evidence="2">The sequence shown here is derived from an EMBL/GenBank/DDBJ whole genome shotgun (WGS) entry which is preliminary data.</text>
</comment>
<reference evidence="2 3" key="1">
    <citation type="submission" date="2022-01" db="EMBL/GenBank/DDBJ databases">
        <authorList>
            <person name="Huang Y."/>
        </authorList>
    </citation>
    <scope>NUCLEOTIDE SEQUENCE [LARGE SCALE GENOMIC DNA]</scope>
    <source>
        <strain evidence="2 3">HY366</strain>
    </source>
</reference>
<organism evidence="2 3">
    <name type="scientific">Gordonia liuliyuniae</name>
    <dbReference type="NCBI Taxonomy" id="2911517"/>
    <lineage>
        <taxon>Bacteria</taxon>
        <taxon>Bacillati</taxon>
        <taxon>Actinomycetota</taxon>
        <taxon>Actinomycetes</taxon>
        <taxon>Mycobacteriales</taxon>
        <taxon>Gordoniaceae</taxon>
        <taxon>Gordonia</taxon>
    </lineage>
</organism>
<keyword evidence="3" id="KW-1185">Reference proteome</keyword>
<feature type="domain" description="Aminoglycoside phosphotransferase" evidence="1">
    <location>
        <begin position="30"/>
        <end position="274"/>
    </location>
</feature>
<evidence type="ECO:0000259" key="1">
    <source>
        <dbReference type="Pfam" id="PF01636"/>
    </source>
</evidence>
<name>A0ABS9IP28_9ACTN</name>
<dbReference type="InterPro" id="IPR041726">
    <property type="entry name" value="ACAD10_11_N"/>
</dbReference>
<evidence type="ECO:0000313" key="2">
    <source>
        <dbReference type="EMBL" id="MCF8587325.1"/>
    </source>
</evidence>
<dbReference type="Gene3D" id="3.90.1200.10">
    <property type="match status" value="1"/>
</dbReference>
<accession>A0ABS9IP28</accession>